<evidence type="ECO:0000313" key="4">
    <source>
        <dbReference type="Proteomes" id="UP000237105"/>
    </source>
</evidence>
<evidence type="ECO:0000256" key="1">
    <source>
        <dbReference type="SAM" id="MobiDB-lite"/>
    </source>
</evidence>
<name>A0A2P5AYC4_PARAD</name>
<dbReference type="Proteomes" id="UP000237105">
    <property type="component" value="Unassembled WGS sequence"/>
</dbReference>
<dbReference type="EMBL" id="JXTB01000412">
    <property type="protein sequence ID" value="PON41564.1"/>
    <property type="molecule type" value="Genomic_DNA"/>
</dbReference>
<organism evidence="3 4">
    <name type="scientific">Parasponia andersonii</name>
    <name type="common">Sponia andersonii</name>
    <dbReference type="NCBI Taxonomy" id="3476"/>
    <lineage>
        <taxon>Eukaryota</taxon>
        <taxon>Viridiplantae</taxon>
        <taxon>Streptophyta</taxon>
        <taxon>Embryophyta</taxon>
        <taxon>Tracheophyta</taxon>
        <taxon>Spermatophyta</taxon>
        <taxon>Magnoliopsida</taxon>
        <taxon>eudicotyledons</taxon>
        <taxon>Gunneridae</taxon>
        <taxon>Pentapetalae</taxon>
        <taxon>rosids</taxon>
        <taxon>fabids</taxon>
        <taxon>Rosales</taxon>
        <taxon>Cannabaceae</taxon>
        <taxon>Parasponia</taxon>
    </lineage>
</organism>
<reference evidence="4" key="1">
    <citation type="submission" date="2016-06" db="EMBL/GenBank/DDBJ databases">
        <title>Parallel loss of symbiosis genes in relatives of nitrogen-fixing non-legume Parasponia.</title>
        <authorList>
            <person name="Van Velzen R."/>
            <person name="Holmer R."/>
            <person name="Bu F."/>
            <person name="Rutten L."/>
            <person name="Van Zeijl A."/>
            <person name="Liu W."/>
            <person name="Santuari L."/>
            <person name="Cao Q."/>
            <person name="Sharma T."/>
            <person name="Shen D."/>
            <person name="Roswanjaya Y."/>
            <person name="Wardhani T."/>
            <person name="Kalhor M.S."/>
            <person name="Jansen J."/>
            <person name="Van den Hoogen J."/>
            <person name="Gungor B."/>
            <person name="Hartog M."/>
            <person name="Hontelez J."/>
            <person name="Verver J."/>
            <person name="Yang W.-C."/>
            <person name="Schijlen E."/>
            <person name="Repin R."/>
            <person name="Schilthuizen M."/>
            <person name="Schranz E."/>
            <person name="Heidstra R."/>
            <person name="Miyata K."/>
            <person name="Fedorova E."/>
            <person name="Kohlen W."/>
            <person name="Bisseling T."/>
            <person name="Smit S."/>
            <person name="Geurts R."/>
        </authorList>
    </citation>
    <scope>NUCLEOTIDE SEQUENCE [LARGE SCALE GENOMIC DNA]</scope>
    <source>
        <strain evidence="4">cv. WU1-14</strain>
    </source>
</reference>
<gene>
    <name evidence="3" type="ORF">PanWU01x14_288360</name>
</gene>
<dbReference type="STRING" id="3476.A0A2P5AYC4"/>
<evidence type="ECO:0000313" key="3">
    <source>
        <dbReference type="EMBL" id="PON41564.1"/>
    </source>
</evidence>
<feature type="region of interest" description="Disordered" evidence="1">
    <location>
        <begin position="44"/>
        <end position="75"/>
    </location>
</feature>
<protein>
    <submittedName>
        <fullName evidence="3">Thioredoxin-like fold containing protein</fullName>
    </submittedName>
</protein>
<keyword evidence="2" id="KW-0472">Membrane</keyword>
<proteinExistence type="predicted"/>
<dbReference type="InterPro" id="IPR036249">
    <property type="entry name" value="Thioredoxin-like_sf"/>
</dbReference>
<dbReference type="AlphaFoldDB" id="A0A2P5AYC4"/>
<keyword evidence="2" id="KW-1133">Transmembrane helix</keyword>
<sequence>MSITILYGYVTPEDVPELLDQHVAKGEIIERLWRGQLGVAAENGEKANDQRLPNGEVVDKSKKDQESGSQDPKESFAGCCQGANGGVTCCRDASLEQNDKSEEKKLEAFSKEGPLCKLSSWIGTLEQRDVLATAAVVGAVATVAVAYSYYRRSH</sequence>
<accession>A0A2P5AYC4</accession>
<feature type="compositionally biased region" description="Basic and acidic residues" evidence="1">
    <location>
        <begin position="57"/>
        <end position="74"/>
    </location>
</feature>
<dbReference type="PANTHER" id="PTHR31902:SF10">
    <property type="entry name" value="SUCRASE_FERREDOXIN-LIKE FAMILY PROTEIN"/>
    <property type="match status" value="1"/>
</dbReference>
<dbReference type="InterPro" id="IPR009737">
    <property type="entry name" value="Aim32/Apd1-like"/>
</dbReference>
<comment type="caution">
    <text evidence="3">The sequence shown here is derived from an EMBL/GenBank/DDBJ whole genome shotgun (WGS) entry which is preliminary data.</text>
</comment>
<dbReference type="PANTHER" id="PTHR31902">
    <property type="entry name" value="ACTIN PATCHES DISTAL PROTEIN 1"/>
    <property type="match status" value="1"/>
</dbReference>
<feature type="transmembrane region" description="Helical" evidence="2">
    <location>
        <begin position="130"/>
        <end position="150"/>
    </location>
</feature>
<dbReference type="SUPFAM" id="SSF52833">
    <property type="entry name" value="Thioredoxin-like"/>
    <property type="match status" value="1"/>
</dbReference>
<keyword evidence="2" id="KW-0812">Transmembrane</keyword>
<evidence type="ECO:0000256" key="2">
    <source>
        <dbReference type="SAM" id="Phobius"/>
    </source>
</evidence>
<dbReference type="Gene3D" id="3.40.30.10">
    <property type="entry name" value="Glutaredoxin"/>
    <property type="match status" value="1"/>
</dbReference>
<keyword evidence="4" id="KW-1185">Reference proteome</keyword>
<dbReference type="OrthoDB" id="10253744at2759"/>